<keyword evidence="2" id="KW-0175">Coiled coil</keyword>
<dbReference type="Proteomes" id="UP001249851">
    <property type="component" value="Unassembled WGS sequence"/>
</dbReference>
<evidence type="ECO:0000256" key="3">
    <source>
        <dbReference type="SAM" id="MobiDB-lite"/>
    </source>
</evidence>
<name>A0AAD9V5G6_ACRCE</name>
<reference evidence="5" key="1">
    <citation type="journal article" date="2023" name="G3 (Bethesda)">
        <title>Whole genome assembly and annotation of the endangered Caribbean coral Acropora cervicornis.</title>
        <authorList>
            <person name="Selwyn J.D."/>
            <person name="Vollmer S.V."/>
        </authorList>
    </citation>
    <scope>NUCLEOTIDE SEQUENCE</scope>
    <source>
        <strain evidence="5">K2</strain>
    </source>
</reference>
<accession>A0AAD9V5G6</accession>
<dbReference type="SMART" id="SM00343">
    <property type="entry name" value="ZnF_C2HC"/>
    <property type="match status" value="1"/>
</dbReference>
<evidence type="ECO:0000259" key="4">
    <source>
        <dbReference type="PROSITE" id="PS50158"/>
    </source>
</evidence>
<dbReference type="PANTHER" id="PTHR45823">
    <property type="entry name" value="T-SNARE COILED-COIL HOMOLOGY DOMAIN-CONTAINING PROTEIN"/>
    <property type="match status" value="1"/>
</dbReference>
<dbReference type="SUPFAM" id="SSF57756">
    <property type="entry name" value="Retrovirus zinc finger-like domains"/>
    <property type="match status" value="1"/>
</dbReference>
<proteinExistence type="predicted"/>
<dbReference type="InterPro" id="IPR036875">
    <property type="entry name" value="Znf_CCHC_sf"/>
</dbReference>
<feature type="coiled-coil region" evidence="2">
    <location>
        <begin position="41"/>
        <end position="79"/>
    </location>
</feature>
<keyword evidence="1" id="KW-0863">Zinc-finger</keyword>
<keyword evidence="6" id="KW-1185">Reference proteome</keyword>
<keyword evidence="1" id="KW-0862">Zinc</keyword>
<comment type="caution">
    <text evidence="5">The sequence shown here is derived from an EMBL/GenBank/DDBJ whole genome shotgun (WGS) entry which is preliminary data.</text>
</comment>
<dbReference type="GO" id="GO:0008270">
    <property type="term" value="F:zinc ion binding"/>
    <property type="evidence" value="ECO:0007669"/>
    <property type="project" value="UniProtKB-KW"/>
</dbReference>
<gene>
    <name evidence="5" type="ORF">P5673_015199</name>
</gene>
<reference evidence="5" key="2">
    <citation type="journal article" date="2023" name="Science">
        <title>Genomic signatures of disease resistance in endangered staghorn corals.</title>
        <authorList>
            <person name="Vollmer S.V."/>
            <person name="Selwyn J.D."/>
            <person name="Despard B.A."/>
            <person name="Roesel C.L."/>
        </authorList>
    </citation>
    <scope>NUCLEOTIDE SEQUENCE</scope>
    <source>
        <strain evidence="5">K2</strain>
    </source>
</reference>
<dbReference type="GO" id="GO:0003676">
    <property type="term" value="F:nucleic acid binding"/>
    <property type="evidence" value="ECO:0007669"/>
    <property type="project" value="InterPro"/>
</dbReference>
<evidence type="ECO:0000313" key="5">
    <source>
        <dbReference type="EMBL" id="KAK2561812.1"/>
    </source>
</evidence>
<evidence type="ECO:0000313" key="6">
    <source>
        <dbReference type="Proteomes" id="UP001249851"/>
    </source>
</evidence>
<keyword evidence="1" id="KW-0479">Metal-binding</keyword>
<organism evidence="5 6">
    <name type="scientific">Acropora cervicornis</name>
    <name type="common">Staghorn coral</name>
    <dbReference type="NCBI Taxonomy" id="6130"/>
    <lineage>
        <taxon>Eukaryota</taxon>
        <taxon>Metazoa</taxon>
        <taxon>Cnidaria</taxon>
        <taxon>Anthozoa</taxon>
        <taxon>Hexacorallia</taxon>
        <taxon>Scleractinia</taxon>
        <taxon>Astrocoeniina</taxon>
        <taxon>Acroporidae</taxon>
        <taxon>Acropora</taxon>
    </lineage>
</organism>
<dbReference type="InterPro" id="IPR001878">
    <property type="entry name" value="Znf_CCHC"/>
</dbReference>
<dbReference type="PROSITE" id="PS50158">
    <property type="entry name" value="ZF_CCHC"/>
    <property type="match status" value="1"/>
</dbReference>
<feature type="compositionally biased region" description="Polar residues" evidence="3">
    <location>
        <begin position="188"/>
        <end position="198"/>
    </location>
</feature>
<evidence type="ECO:0000256" key="2">
    <source>
        <dbReference type="SAM" id="Coils"/>
    </source>
</evidence>
<dbReference type="EMBL" id="JARQWQ010000031">
    <property type="protein sequence ID" value="KAK2561812.1"/>
    <property type="molecule type" value="Genomic_DNA"/>
</dbReference>
<evidence type="ECO:0000256" key="1">
    <source>
        <dbReference type="PROSITE-ProRule" id="PRU00047"/>
    </source>
</evidence>
<feature type="region of interest" description="Disordered" evidence="3">
    <location>
        <begin position="188"/>
        <end position="215"/>
    </location>
</feature>
<protein>
    <recommendedName>
        <fullName evidence="4">CCHC-type domain-containing protein</fullName>
    </recommendedName>
</protein>
<dbReference type="PANTHER" id="PTHR45823:SF1">
    <property type="entry name" value="T-SNARE COILED-COIL HOMOLOGY DOMAIN-CONTAINING PROTEIN"/>
    <property type="match status" value="1"/>
</dbReference>
<dbReference type="AlphaFoldDB" id="A0AAD9V5G6"/>
<sequence length="467" mass="52401">MADADISDESGEIVLKTQDASVADENVSPLTSTAADSGSNFDAIMKVLQSIQKQNQEIENRLEQQRLKTELQVEDLSQRFKELGTRVNNQASQLETELKLHGDKLTVKISALEEDFVNKVEFLDSKQRSLEEDVKEWLKGTQEKFDLQLKTFSDKLSKTLDTAEQQMHVKVENFTPLKASLSPEVSKFSTPLSASSGDPEQKRPVQKPPSFDGKSQWEPYIAQFEIVAGMNQWNDEQKGNYLATSLKGSALSLLGNIPSDTRQDYKELVAALESRFGSAHQQELHRSKFKSRLRRRDESLQELAEDLERLARLAYPSAPEEMKDLLAKEQFIDAILDGDTRLRLKQSRPHSLRAALTLAMELESYRLASRQRDFQARGVNCDTAEGTSTERPGHGECGQDDLLAQVKGLLAEVASQGRGHPYQGDPDTRPQCWGCGKRGHIKRNCWNLGGNWSRDVQTQGNSKAPLN</sequence>
<feature type="domain" description="CCHC-type" evidence="4">
    <location>
        <begin position="432"/>
        <end position="445"/>
    </location>
</feature>